<proteinExistence type="inferred from homology"/>
<dbReference type="EMBL" id="ADVG01000004">
    <property type="protein sequence ID" value="EFH82326.1"/>
    <property type="molecule type" value="Genomic_DNA"/>
</dbReference>
<evidence type="ECO:0000256" key="4">
    <source>
        <dbReference type="ARBA" id="ARBA00023172"/>
    </source>
</evidence>
<evidence type="ECO:0000259" key="7">
    <source>
        <dbReference type="PROSITE" id="PS51898"/>
    </source>
</evidence>
<dbReference type="STRING" id="485913.Krac_3130"/>
<keyword evidence="3 5" id="KW-0238">DNA-binding</keyword>
<dbReference type="Gene3D" id="1.10.443.10">
    <property type="entry name" value="Intergrase catalytic core"/>
    <property type="match status" value="1"/>
</dbReference>
<dbReference type="InterPro" id="IPR011010">
    <property type="entry name" value="DNA_brk_join_enz"/>
</dbReference>
<keyword evidence="4" id="KW-0233">DNA recombination</keyword>
<dbReference type="InterPro" id="IPR050090">
    <property type="entry name" value="Tyrosine_recombinase_XerCD"/>
</dbReference>
<dbReference type="InterPro" id="IPR013762">
    <property type="entry name" value="Integrase-like_cat_sf"/>
</dbReference>
<dbReference type="PANTHER" id="PTHR30349">
    <property type="entry name" value="PHAGE INTEGRASE-RELATED"/>
    <property type="match status" value="1"/>
</dbReference>
<sequence length="350" mass="39459">MAIIPLSPEEVLPYWLEELQANDRARGTIRRYRSAVEGFLVWYECCEQRSLTFATLTPITLVGYRNDLQRTQRRATSTVNGQISALRAFCAWLTEEHYLETNPARHLKLVGRQEVSSREGLDDAQVNALLRQARTSRDPLRNYAIVQVLLQTGIRLDECSQLTLDDIELGERSGRVTIRQGKGNKACMVPLNASVRQALAEYMASRLNCDPTVKAVARHWPAYSSDSPTIPLWLSQKKGILTTSAMRQMIDVLVRDTATRGLVPAQTSAHTLRHTFARNYLAEHPGDLVGLASLLGHTSLDTTRIYSLPTLEQLSTRVEQLRQNAYAEEPPLNSIPKRGRRQDKSDTHTQ</sequence>
<dbReference type="InterPro" id="IPR010998">
    <property type="entry name" value="Integrase_recombinase_N"/>
</dbReference>
<feature type="domain" description="Tyr recombinase" evidence="7">
    <location>
        <begin position="116"/>
        <end position="319"/>
    </location>
</feature>
<evidence type="ECO:0000256" key="1">
    <source>
        <dbReference type="ARBA" id="ARBA00008857"/>
    </source>
</evidence>
<comment type="caution">
    <text evidence="9">The sequence shown here is derived from an EMBL/GenBank/DDBJ whole genome shotgun (WGS) entry which is preliminary data.</text>
</comment>
<comment type="similarity">
    <text evidence="1">Belongs to the 'phage' integrase family.</text>
</comment>
<dbReference type="InParanoid" id="D6U0I6"/>
<dbReference type="InterPro" id="IPR004107">
    <property type="entry name" value="Integrase_SAM-like_N"/>
</dbReference>
<dbReference type="GO" id="GO:0006310">
    <property type="term" value="P:DNA recombination"/>
    <property type="evidence" value="ECO:0007669"/>
    <property type="project" value="UniProtKB-KW"/>
</dbReference>
<gene>
    <name evidence="9" type="ORF">Krac_3130</name>
</gene>
<dbReference type="AlphaFoldDB" id="D6U0I6"/>
<evidence type="ECO:0000256" key="5">
    <source>
        <dbReference type="PROSITE-ProRule" id="PRU01248"/>
    </source>
</evidence>
<evidence type="ECO:0000256" key="3">
    <source>
        <dbReference type="ARBA" id="ARBA00023125"/>
    </source>
</evidence>
<dbReference type="Pfam" id="PF00589">
    <property type="entry name" value="Phage_integrase"/>
    <property type="match status" value="1"/>
</dbReference>
<dbReference type="OrthoDB" id="158022at2"/>
<dbReference type="eggNOG" id="COG4974">
    <property type="taxonomic scope" value="Bacteria"/>
</dbReference>
<protein>
    <submittedName>
        <fullName evidence="9">Integrase family protein</fullName>
    </submittedName>
</protein>
<evidence type="ECO:0000259" key="8">
    <source>
        <dbReference type="PROSITE" id="PS51900"/>
    </source>
</evidence>
<dbReference type="RefSeq" id="WP_007920366.1">
    <property type="nucleotide sequence ID" value="NZ_ADVG01000004.1"/>
</dbReference>
<dbReference type="InterPro" id="IPR002104">
    <property type="entry name" value="Integrase_catalytic"/>
</dbReference>
<dbReference type="PANTHER" id="PTHR30349:SF41">
    <property type="entry name" value="INTEGRASE_RECOMBINASE PROTEIN MJ0367-RELATED"/>
    <property type="match status" value="1"/>
</dbReference>
<dbReference type="PROSITE" id="PS51900">
    <property type="entry name" value="CB"/>
    <property type="match status" value="1"/>
</dbReference>
<feature type="domain" description="Core-binding (CB)" evidence="8">
    <location>
        <begin position="6"/>
        <end position="94"/>
    </location>
</feature>
<reference evidence="9 10" key="1">
    <citation type="journal article" date="2011" name="Stand. Genomic Sci.">
        <title>Non-contiguous finished genome sequence and contextual data of the filamentous soil bacterium Ktedonobacter racemifer type strain (SOSP1-21).</title>
        <authorList>
            <person name="Chang Y.J."/>
            <person name="Land M."/>
            <person name="Hauser L."/>
            <person name="Chertkov O."/>
            <person name="Del Rio T.G."/>
            <person name="Nolan M."/>
            <person name="Copeland A."/>
            <person name="Tice H."/>
            <person name="Cheng J.F."/>
            <person name="Lucas S."/>
            <person name="Han C."/>
            <person name="Goodwin L."/>
            <person name="Pitluck S."/>
            <person name="Ivanova N."/>
            <person name="Ovchinikova G."/>
            <person name="Pati A."/>
            <person name="Chen A."/>
            <person name="Palaniappan K."/>
            <person name="Mavromatis K."/>
            <person name="Liolios K."/>
            <person name="Brettin T."/>
            <person name="Fiebig A."/>
            <person name="Rohde M."/>
            <person name="Abt B."/>
            <person name="Goker M."/>
            <person name="Detter J.C."/>
            <person name="Woyke T."/>
            <person name="Bristow J."/>
            <person name="Eisen J.A."/>
            <person name="Markowitz V."/>
            <person name="Hugenholtz P."/>
            <person name="Kyrpides N.C."/>
            <person name="Klenk H.P."/>
            <person name="Lapidus A."/>
        </authorList>
    </citation>
    <scope>NUCLEOTIDE SEQUENCE [LARGE SCALE GENOMIC DNA]</scope>
    <source>
        <strain evidence="10">DSM 44963</strain>
    </source>
</reference>
<feature type="region of interest" description="Disordered" evidence="6">
    <location>
        <begin position="325"/>
        <end position="350"/>
    </location>
</feature>
<evidence type="ECO:0000256" key="2">
    <source>
        <dbReference type="ARBA" id="ARBA00022908"/>
    </source>
</evidence>
<dbReference type="Pfam" id="PF02899">
    <property type="entry name" value="Phage_int_SAM_1"/>
    <property type="match status" value="1"/>
</dbReference>
<evidence type="ECO:0000313" key="10">
    <source>
        <dbReference type="Proteomes" id="UP000004508"/>
    </source>
</evidence>
<accession>D6U0I6</accession>
<organism evidence="9 10">
    <name type="scientific">Ktedonobacter racemifer DSM 44963</name>
    <dbReference type="NCBI Taxonomy" id="485913"/>
    <lineage>
        <taxon>Bacteria</taxon>
        <taxon>Bacillati</taxon>
        <taxon>Chloroflexota</taxon>
        <taxon>Ktedonobacteria</taxon>
        <taxon>Ktedonobacterales</taxon>
        <taxon>Ktedonobacteraceae</taxon>
        <taxon>Ktedonobacter</taxon>
    </lineage>
</organism>
<dbReference type="GO" id="GO:0015074">
    <property type="term" value="P:DNA integration"/>
    <property type="evidence" value="ECO:0007669"/>
    <property type="project" value="UniProtKB-KW"/>
</dbReference>
<name>D6U0I6_KTERA</name>
<dbReference type="SUPFAM" id="SSF56349">
    <property type="entry name" value="DNA breaking-rejoining enzymes"/>
    <property type="match status" value="1"/>
</dbReference>
<evidence type="ECO:0000313" key="9">
    <source>
        <dbReference type="EMBL" id="EFH82326.1"/>
    </source>
</evidence>
<evidence type="ECO:0000256" key="6">
    <source>
        <dbReference type="SAM" id="MobiDB-lite"/>
    </source>
</evidence>
<keyword evidence="2" id="KW-0229">DNA integration</keyword>
<dbReference type="PROSITE" id="PS51898">
    <property type="entry name" value="TYR_RECOMBINASE"/>
    <property type="match status" value="1"/>
</dbReference>
<keyword evidence="10" id="KW-1185">Reference proteome</keyword>
<dbReference type="Gene3D" id="1.10.150.130">
    <property type="match status" value="1"/>
</dbReference>
<dbReference type="InterPro" id="IPR044068">
    <property type="entry name" value="CB"/>
</dbReference>
<dbReference type="GO" id="GO:0003677">
    <property type="term" value="F:DNA binding"/>
    <property type="evidence" value="ECO:0007669"/>
    <property type="project" value="UniProtKB-UniRule"/>
</dbReference>
<dbReference type="Proteomes" id="UP000004508">
    <property type="component" value="Unassembled WGS sequence"/>
</dbReference>